<organism evidence="3 4">
    <name type="scientific">Pleurotus ostreatus (strain PC15)</name>
    <name type="common">Oyster mushroom</name>
    <dbReference type="NCBI Taxonomy" id="1137138"/>
    <lineage>
        <taxon>Eukaryota</taxon>
        <taxon>Fungi</taxon>
        <taxon>Dikarya</taxon>
        <taxon>Basidiomycota</taxon>
        <taxon>Agaricomycotina</taxon>
        <taxon>Agaricomycetes</taxon>
        <taxon>Agaricomycetidae</taxon>
        <taxon>Agaricales</taxon>
        <taxon>Pleurotineae</taxon>
        <taxon>Pleurotaceae</taxon>
        <taxon>Pleurotus</taxon>
    </lineage>
</organism>
<dbReference type="PANTHER" id="PTHR40465:SF1">
    <property type="entry name" value="DUF6534 DOMAIN-CONTAINING PROTEIN"/>
    <property type="match status" value="1"/>
</dbReference>
<evidence type="ECO:0000313" key="4">
    <source>
        <dbReference type="Proteomes" id="UP000027073"/>
    </source>
</evidence>
<feature type="transmembrane region" description="Helical" evidence="1">
    <location>
        <begin position="12"/>
        <end position="36"/>
    </location>
</feature>
<dbReference type="InParanoid" id="A0A067NN00"/>
<evidence type="ECO:0000256" key="1">
    <source>
        <dbReference type="SAM" id="Phobius"/>
    </source>
</evidence>
<gene>
    <name evidence="3" type="ORF">PLEOSDRAFT_169501</name>
</gene>
<dbReference type="HOGENOM" id="CLU_046025_5_4_1"/>
<dbReference type="PANTHER" id="PTHR40465">
    <property type="entry name" value="CHROMOSOME 1, WHOLE GENOME SHOTGUN SEQUENCE"/>
    <property type="match status" value="1"/>
</dbReference>
<feature type="transmembrane region" description="Helical" evidence="1">
    <location>
        <begin position="119"/>
        <end position="144"/>
    </location>
</feature>
<keyword evidence="1" id="KW-0812">Transmembrane</keyword>
<name>A0A067NN00_PLEO1</name>
<accession>A0A067NN00</accession>
<dbReference type="InterPro" id="IPR045339">
    <property type="entry name" value="DUF6534"/>
</dbReference>
<evidence type="ECO:0000313" key="3">
    <source>
        <dbReference type="EMBL" id="KDQ25497.1"/>
    </source>
</evidence>
<feature type="transmembrane region" description="Helical" evidence="1">
    <location>
        <begin position="164"/>
        <end position="182"/>
    </location>
</feature>
<dbReference type="EMBL" id="KL198010">
    <property type="protein sequence ID" value="KDQ25497.1"/>
    <property type="molecule type" value="Genomic_DNA"/>
</dbReference>
<feature type="transmembrane region" description="Helical" evidence="1">
    <location>
        <begin position="194"/>
        <end position="221"/>
    </location>
</feature>
<feature type="transmembrane region" description="Helical" evidence="1">
    <location>
        <begin position="85"/>
        <end position="107"/>
    </location>
</feature>
<dbReference type="OrthoDB" id="3263055at2759"/>
<feature type="transmembrane region" description="Helical" evidence="1">
    <location>
        <begin position="48"/>
        <end position="73"/>
    </location>
</feature>
<dbReference type="Pfam" id="PF20152">
    <property type="entry name" value="DUF6534"/>
    <property type="match status" value="1"/>
</dbReference>
<dbReference type="Proteomes" id="UP000027073">
    <property type="component" value="Unassembled WGS sequence"/>
</dbReference>
<evidence type="ECO:0000259" key="2">
    <source>
        <dbReference type="Pfam" id="PF20152"/>
    </source>
</evidence>
<sequence length="316" mass="35532">MSDRIVIHNSMGAAFIGCVLASALYGVSTIQTFYYYNNYGRDPIHIRALVLAVWIFDTTHQVLISHTVYHYVISNYFNPLALMDMVWSILVEVLFNGFIGFIVQSYLTYRIWRLSNKKIWVLCLIGPFVLAEFICSVVFTVMALQMKTFGELTALKGLSMTVNILAAVGDLFISICLVYMLYRRRTGYKKSNTIISRLIIFTINTGSLTTLFAIGSLISILVWDDTLIYVTFFFCIGRLYANTFLATLNARSILRSVGQDDDANTIHLSGANTTEEAIGMSKGTRPRNISIQIDTARDILRDDDDSNTMKGKISSS</sequence>
<keyword evidence="1" id="KW-1133">Transmembrane helix</keyword>
<dbReference type="PROSITE" id="PS51257">
    <property type="entry name" value="PROKAR_LIPOPROTEIN"/>
    <property type="match status" value="1"/>
</dbReference>
<reference evidence="4" key="1">
    <citation type="journal article" date="2014" name="Proc. Natl. Acad. Sci. U.S.A.">
        <title>Extensive sampling of basidiomycete genomes demonstrates inadequacy of the white-rot/brown-rot paradigm for wood decay fungi.</title>
        <authorList>
            <person name="Riley R."/>
            <person name="Salamov A.A."/>
            <person name="Brown D.W."/>
            <person name="Nagy L.G."/>
            <person name="Floudas D."/>
            <person name="Held B.W."/>
            <person name="Levasseur A."/>
            <person name="Lombard V."/>
            <person name="Morin E."/>
            <person name="Otillar R."/>
            <person name="Lindquist E.A."/>
            <person name="Sun H."/>
            <person name="LaButti K.M."/>
            <person name="Schmutz J."/>
            <person name="Jabbour D."/>
            <person name="Luo H."/>
            <person name="Baker S.E."/>
            <person name="Pisabarro A.G."/>
            <person name="Walton J.D."/>
            <person name="Blanchette R.A."/>
            <person name="Henrissat B."/>
            <person name="Martin F."/>
            <person name="Cullen D."/>
            <person name="Hibbett D.S."/>
            <person name="Grigoriev I.V."/>
        </authorList>
    </citation>
    <scope>NUCLEOTIDE SEQUENCE [LARGE SCALE GENOMIC DNA]</scope>
    <source>
        <strain evidence="4">PC15</strain>
    </source>
</reference>
<dbReference type="STRING" id="1137138.A0A067NN00"/>
<feature type="domain" description="DUF6534" evidence="2">
    <location>
        <begin position="166"/>
        <end position="252"/>
    </location>
</feature>
<proteinExistence type="predicted"/>
<keyword evidence="1" id="KW-0472">Membrane</keyword>
<protein>
    <recommendedName>
        <fullName evidence="2">DUF6534 domain-containing protein</fullName>
    </recommendedName>
</protein>
<dbReference type="VEuPathDB" id="FungiDB:PLEOSDRAFT_169501"/>
<dbReference type="AlphaFoldDB" id="A0A067NN00"/>
<feature type="transmembrane region" description="Helical" evidence="1">
    <location>
        <begin position="227"/>
        <end position="248"/>
    </location>
</feature>